<dbReference type="Proteomes" id="UP001597131">
    <property type="component" value="Unassembled WGS sequence"/>
</dbReference>
<evidence type="ECO:0000256" key="2">
    <source>
        <dbReference type="ARBA" id="ARBA00022552"/>
    </source>
</evidence>
<accession>A0ABW3NVH5</accession>
<keyword evidence="4" id="KW-0808">Transferase</keyword>
<organism evidence="7 8">
    <name type="scientific">Salegentibacter chungangensis</name>
    <dbReference type="NCBI Taxonomy" id="1335724"/>
    <lineage>
        <taxon>Bacteria</taxon>
        <taxon>Pseudomonadati</taxon>
        <taxon>Bacteroidota</taxon>
        <taxon>Flavobacteriia</taxon>
        <taxon>Flavobacteriales</taxon>
        <taxon>Flavobacteriaceae</taxon>
        <taxon>Salegentibacter</taxon>
    </lineage>
</organism>
<sequence length="243" mass="27478">MSSSPYKYSGKLYLIPTTLGETEPLEVLPAPVQKTVERISTYIVENEKTARRRIKKLVPSKEQSRLKLYALNKFTEISELPSFLEECRKGNDIGLISEAGCPGVADPGTEIVKLAHQQGIQVVPLVGPSSILLAMMGSGMNGQSFTFHGYLPIDKKERKQELKLLERISAERNQAQIFIETPYRNEKLLEDLKQYLHPATRLCIACDLTLPTEFILTQPIADWKKTKTDLHKRPAIFIIQKEI</sequence>
<evidence type="ECO:0000313" key="8">
    <source>
        <dbReference type="Proteomes" id="UP001597131"/>
    </source>
</evidence>
<proteinExistence type="predicted"/>
<dbReference type="GO" id="GO:0008168">
    <property type="term" value="F:methyltransferase activity"/>
    <property type="evidence" value="ECO:0007669"/>
    <property type="project" value="UniProtKB-KW"/>
</dbReference>
<dbReference type="GO" id="GO:0032259">
    <property type="term" value="P:methylation"/>
    <property type="evidence" value="ECO:0007669"/>
    <property type="project" value="UniProtKB-KW"/>
</dbReference>
<keyword evidence="1" id="KW-0963">Cytoplasm</keyword>
<evidence type="ECO:0000256" key="3">
    <source>
        <dbReference type="ARBA" id="ARBA00022603"/>
    </source>
</evidence>
<dbReference type="PANTHER" id="PTHR46111">
    <property type="entry name" value="RIBOSOMAL RNA SMALL SUBUNIT METHYLTRANSFERASE I"/>
    <property type="match status" value="1"/>
</dbReference>
<evidence type="ECO:0000256" key="5">
    <source>
        <dbReference type="ARBA" id="ARBA00022691"/>
    </source>
</evidence>
<keyword evidence="3 7" id="KW-0489">Methyltransferase</keyword>
<dbReference type="Gene3D" id="3.30.950.10">
    <property type="entry name" value="Methyltransferase, Cobalt-precorrin-4 Transmethylase, Domain 2"/>
    <property type="match status" value="1"/>
</dbReference>
<feature type="domain" description="Tetrapyrrole methylase" evidence="6">
    <location>
        <begin position="50"/>
        <end position="221"/>
    </location>
</feature>
<dbReference type="EMBL" id="JBHTLI010000002">
    <property type="protein sequence ID" value="MFD1096557.1"/>
    <property type="molecule type" value="Genomic_DNA"/>
</dbReference>
<dbReference type="InterPro" id="IPR000878">
    <property type="entry name" value="4pyrrol_Mease"/>
</dbReference>
<reference evidence="8" key="1">
    <citation type="journal article" date="2019" name="Int. J. Syst. Evol. Microbiol.">
        <title>The Global Catalogue of Microorganisms (GCM) 10K type strain sequencing project: providing services to taxonomists for standard genome sequencing and annotation.</title>
        <authorList>
            <consortium name="The Broad Institute Genomics Platform"/>
            <consortium name="The Broad Institute Genome Sequencing Center for Infectious Disease"/>
            <person name="Wu L."/>
            <person name="Ma J."/>
        </authorList>
    </citation>
    <scope>NUCLEOTIDE SEQUENCE [LARGE SCALE GENOMIC DNA]</scope>
    <source>
        <strain evidence="8">CCUG 64793</strain>
    </source>
</reference>
<dbReference type="InterPro" id="IPR035996">
    <property type="entry name" value="4pyrrol_Methylase_sf"/>
</dbReference>
<dbReference type="SUPFAM" id="SSF53790">
    <property type="entry name" value="Tetrapyrrole methylase"/>
    <property type="match status" value="1"/>
</dbReference>
<dbReference type="PANTHER" id="PTHR46111:SF2">
    <property type="entry name" value="SAM-DEPENDENT METHYLTRANSFERASE"/>
    <property type="match status" value="1"/>
</dbReference>
<dbReference type="RefSeq" id="WP_380746308.1">
    <property type="nucleotide sequence ID" value="NZ_JBHTLI010000002.1"/>
</dbReference>
<dbReference type="PIRSF" id="PIRSF005917">
    <property type="entry name" value="MTase_YraL"/>
    <property type="match status" value="1"/>
</dbReference>
<dbReference type="InterPro" id="IPR008189">
    <property type="entry name" value="rRNA_ssu_MeTfrase_I"/>
</dbReference>
<comment type="caution">
    <text evidence="7">The sequence shown here is derived from an EMBL/GenBank/DDBJ whole genome shotgun (WGS) entry which is preliminary data.</text>
</comment>
<protein>
    <submittedName>
        <fullName evidence="7">SAM-dependent methyltransferase</fullName>
    </submittedName>
</protein>
<dbReference type="InterPro" id="IPR014777">
    <property type="entry name" value="4pyrrole_Mease_sub1"/>
</dbReference>
<evidence type="ECO:0000259" key="6">
    <source>
        <dbReference type="Pfam" id="PF00590"/>
    </source>
</evidence>
<keyword evidence="8" id="KW-1185">Reference proteome</keyword>
<name>A0ABW3NVH5_9FLAO</name>
<dbReference type="CDD" id="cd11649">
    <property type="entry name" value="RsmI_like"/>
    <property type="match status" value="1"/>
</dbReference>
<gene>
    <name evidence="7" type="ORF">ACFQ3Q_12400</name>
</gene>
<evidence type="ECO:0000256" key="1">
    <source>
        <dbReference type="ARBA" id="ARBA00022490"/>
    </source>
</evidence>
<evidence type="ECO:0000256" key="4">
    <source>
        <dbReference type="ARBA" id="ARBA00022679"/>
    </source>
</evidence>
<dbReference type="Gene3D" id="3.40.1010.10">
    <property type="entry name" value="Cobalt-precorrin-4 Transmethylase, Domain 1"/>
    <property type="match status" value="1"/>
</dbReference>
<keyword evidence="5" id="KW-0949">S-adenosyl-L-methionine</keyword>
<dbReference type="Pfam" id="PF00590">
    <property type="entry name" value="TP_methylase"/>
    <property type="match status" value="1"/>
</dbReference>
<keyword evidence="2" id="KW-0698">rRNA processing</keyword>
<dbReference type="InterPro" id="IPR014776">
    <property type="entry name" value="4pyrrole_Mease_sub2"/>
</dbReference>
<evidence type="ECO:0000313" key="7">
    <source>
        <dbReference type="EMBL" id="MFD1096557.1"/>
    </source>
</evidence>